<keyword evidence="6 8" id="KW-0472">Membrane</keyword>
<feature type="transmembrane region" description="Helical" evidence="8">
    <location>
        <begin position="440"/>
        <end position="462"/>
    </location>
</feature>
<dbReference type="PANTHER" id="PTHR33281">
    <property type="entry name" value="UPF0187 PROTEIN YNEE"/>
    <property type="match status" value="1"/>
</dbReference>
<feature type="compositionally biased region" description="Low complexity" evidence="7">
    <location>
        <begin position="185"/>
        <end position="199"/>
    </location>
</feature>
<reference evidence="9" key="1">
    <citation type="submission" date="2020-06" db="EMBL/GenBank/DDBJ databases">
        <authorList>
            <consortium name="Plant Systems Biology data submission"/>
        </authorList>
    </citation>
    <scope>NUCLEOTIDE SEQUENCE</scope>
    <source>
        <strain evidence="9">D6</strain>
    </source>
</reference>
<dbReference type="PANTHER" id="PTHR33281:SF20">
    <property type="match status" value="1"/>
</dbReference>
<organism evidence="9 10">
    <name type="scientific">Seminavis robusta</name>
    <dbReference type="NCBI Taxonomy" id="568900"/>
    <lineage>
        <taxon>Eukaryota</taxon>
        <taxon>Sar</taxon>
        <taxon>Stramenopiles</taxon>
        <taxon>Ochrophyta</taxon>
        <taxon>Bacillariophyta</taxon>
        <taxon>Bacillariophyceae</taxon>
        <taxon>Bacillariophycidae</taxon>
        <taxon>Naviculales</taxon>
        <taxon>Naviculaceae</taxon>
        <taxon>Seminavis</taxon>
    </lineage>
</organism>
<evidence type="ECO:0000256" key="3">
    <source>
        <dbReference type="ARBA" id="ARBA00022692"/>
    </source>
</evidence>
<comment type="caution">
    <text evidence="9">The sequence shown here is derived from an EMBL/GenBank/DDBJ whole genome shotgun (WGS) entry which is preliminary data.</text>
</comment>
<keyword evidence="2" id="KW-0813">Transport</keyword>
<evidence type="ECO:0000313" key="9">
    <source>
        <dbReference type="EMBL" id="CAB9506660.1"/>
    </source>
</evidence>
<evidence type="ECO:0000256" key="7">
    <source>
        <dbReference type="SAM" id="MobiDB-lite"/>
    </source>
</evidence>
<keyword evidence="5" id="KW-0406">Ion transport</keyword>
<evidence type="ECO:0000313" key="10">
    <source>
        <dbReference type="Proteomes" id="UP001153069"/>
    </source>
</evidence>
<dbReference type="GO" id="GO:0016020">
    <property type="term" value="C:membrane"/>
    <property type="evidence" value="ECO:0007669"/>
    <property type="project" value="UniProtKB-SubCell"/>
</dbReference>
<evidence type="ECO:0000256" key="5">
    <source>
        <dbReference type="ARBA" id="ARBA00023065"/>
    </source>
</evidence>
<accession>A0A9N8DU01</accession>
<dbReference type="AlphaFoldDB" id="A0A9N8DU01"/>
<dbReference type="GO" id="GO:0005254">
    <property type="term" value="F:chloride channel activity"/>
    <property type="evidence" value="ECO:0007669"/>
    <property type="project" value="InterPro"/>
</dbReference>
<keyword evidence="4 8" id="KW-1133">Transmembrane helix</keyword>
<dbReference type="OrthoDB" id="41192at2759"/>
<dbReference type="InterPro" id="IPR044669">
    <property type="entry name" value="YneE/VCCN1/2-like"/>
</dbReference>
<feature type="compositionally biased region" description="Low complexity" evidence="7">
    <location>
        <begin position="224"/>
        <end position="239"/>
    </location>
</feature>
<dbReference type="Proteomes" id="UP001153069">
    <property type="component" value="Unassembled WGS sequence"/>
</dbReference>
<evidence type="ECO:0000256" key="6">
    <source>
        <dbReference type="ARBA" id="ARBA00023136"/>
    </source>
</evidence>
<evidence type="ECO:0000256" key="2">
    <source>
        <dbReference type="ARBA" id="ARBA00022448"/>
    </source>
</evidence>
<comment type="subcellular location">
    <subcellularLocation>
        <location evidence="1">Membrane</location>
        <topology evidence="1">Multi-pass membrane protein</topology>
    </subcellularLocation>
</comment>
<evidence type="ECO:0000256" key="8">
    <source>
        <dbReference type="SAM" id="Phobius"/>
    </source>
</evidence>
<proteinExistence type="predicted"/>
<evidence type="ECO:0000256" key="4">
    <source>
        <dbReference type="ARBA" id="ARBA00022989"/>
    </source>
</evidence>
<feature type="transmembrane region" description="Helical" evidence="8">
    <location>
        <begin position="468"/>
        <end position="485"/>
    </location>
</feature>
<name>A0A9N8DU01_9STRA</name>
<sequence>MIVYENSLFGFSLIFRVHGSALWKACVPALCSTAGILIYHALFIDWDVLQRGQGRHTGPFDHPYPITCYVAFFSFLLTFRLNFAYQRYWEGATAIHQMLSKWLDVATYCAAYHYQSQVYDKYRPPSFGEHVHLRNLTRERERAHRTTLSEHLEEVRASLQEKQKQPWWKKLVPRKRRPPPPPPIGGNSSGRSTSSQQGGKVISSGGREGGIQAPRRFQEQFALPNNSNHGNNNSPGRNNAMSASGGRYSLRRIASVKGDIRSVDPIHIPYPSPFLQETAHLVSLLAGVALSTLRNDIEGAQSPLAEYFPGQPLPPVDPDELSKALRKKFDSGSHTVAAVYYLLGLTRDNRHRTLYNAVRPFQILGGVSDAEVDRLQRAHGPYAKVALCSFFVQEFVAREYLTGSTGKIPGPLISRITHVLSDGMSGYNQARKLSYNPFPFPHAQMTVFFTIAVLFIFPLLYYCFVNDLAFACLLNFVTVLCFLGIHEVARELENPFHNVPNDIPLTTFQAQFNESLITIYSGFHPDSWWEVDNNSSSPKVAVPPPTPPEKDNGIATTAKAIATTAKATVVAFKEDVHPLKR</sequence>
<dbReference type="EMBL" id="CAICTM010000273">
    <property type="protein sequence ID" value="CAB9506660.1"/>
    <property type="molecule type" value="Genomic_DNA"/>
</dbReference>
<gene>
    <name evidence="9" type="ORF">SEMRO_274_G105480.1</name>
</gene>
<dbReference type="Pfam" id="PF25539">
    <property type="entry name" value="Bestrophin_2"/>
    <property type="match status" value="1"/>
</dbReference>
<feature type="transmembrane region" description="Helical" evidence="8">
    <location>
        <begin position="64"/>
        <end position="83"/>
    </location>
</feature>
<feature type="transmembrane region" description="Helical" evidence="8">
    <location>
        <begin position="21"/>
        <end position="44"/>
    </location>
</feature>
<keyword evidence="10" id="KW-1185">Reference proteome</keyword>
<keyword evidence="3 8" id="KW-0812">Transmembrane</keyword>
<feature type="region of interest" description="Disordered" evidence="7">
    <location>
        <begin position="164"/>
        <end position="244"/>
    </location>
</feature>
<evidence type="ECO:0000256" key="1">
    <source>
        <dbReference type="ARBA" id="ARBA00004141"/>
    </source>
</evidence>
<protein>
    <submittedName>
        <fullName evidence="9">Bestrophin, RFP-TM, chloride channel</fullName>
    </submittedName>
</protein>